<comment type="caution">
    <text evidence="8">The sequence shown here is derived from an EMBL/GenBank/DDBJ whole genome shotgun (WGS) entry which is preliminary data.</text>
</comment>
<dbReference type="SUPFAM" id="SSF51735">
    <property type="entry name" value="NAD(P)-binding Rossmann-fold domains"/>
    <property type="match status" value="1"/>
</dbReference>
<dbReference type="InterPro" id="IPR001509">
    <property type="entry name" value="Epimerase_deHydtase"/>
</dbReference>
<evidence type="ECO:0000256" key="3">
    <source>
        <dbReference type="ARBA" id="ARBA00022787"/>
    </source>
</evidence>
<keyword evidence="3" id="KW-1000">Mitochondrion outer membrane</keyword>
<evidence type="ECO:0000313" key="9">
    <source>
        <dbReference type="Proteomes" id="UP000315783"/>
    </source>
</evidence>
<reference evidence="8 9" key="1">
    <citation type="journal article" date="2019" name="Appl. Microbiol. Biotechnol.">
        <title>Genome sequence of Isaria javanica and comparative genome analysis insights into family S53 peptidase evolution in fungal entomopathogens.</title>
        <authorList>
            <person name="Lin R."/>
            <person name="Zhang X."/>
            <person name="Xin B."/>
            <person name="Zou M."/>
            <person name="Gao Y."/>
            <person name="Qin F."/>
            <person name="Hu Q."/>
            <person name="Xie B."/>
            <person name="Cheng X."/>
        </authorList>
    </citation>
    <scope>NUCLEOTIDE SEQUENCE [LARGE SCALE GENOMIC DNA]</scope>
    <source>
        <strain evidence="8 9">IJ1G</strain>
    </source>
</reference>
<comment type="similarity">
    <text evidence="2">Belongs to the FMP52 family.</text>
</comment>
<accession>A0A545V905</accession>
<keyword evidence="6" id="KW-0472">Membrane</keyword>
<evidence type="ECO:0000256" key="6">
    <source>
        <dbReference type="ARBA" id="ARBA00023136"/>
    </source>
</evidence>
<dbReference type="OrthoDB" id="430436at2759"/>
<dbReference type="EMBL" id="SPUK01000004">
    <property type="protein sequence ID" value="TQV98195.1"/>
    <property type="molecule type" value="Genomic_DNA"/>
</dbReference>
<dbReference type="FunFam" id="3.40.50.720:FF:000366">
    <property type="entry name" value="Protein FMP52, mitochondrial"/>
    <property type="match status" value="1"/>
</dbReference>
<keyword evidence="9" id="KW-1185">Reference proteome</keyword>
<dbReference type="Proteomes" id="UP000315783">
    <property type="component" value="Unassembled WGS sequence"/>
</dbReference>
<dbReference type="InterPro" id="IPR036291">
    <property type="entry name" value="NAD(P)-bd_dom_sf"/>
</dbReference>
<evidence type="ECO:0000256" key="1">
    <source>
        <dbReference type="ARBA" id="ARBA00004450"/>
    </source>
</evidence>
<dbReference type="Gene3D" id="3.40.50.720">
    <property type="entry name" value="NAD(P)-binding Rossmann-like Domain"/>
    <property type="match status" value="1"/>
</dbReference>
<evidence type="ECO:0000256" key="4">
    <source>
        <dbReference type="ARBA" id="ARBA00022946"/>
    </source>
</evidence>
<dbReference type="PANTHER" id="PTHR14097">
    <property type="entry name" value="OXIDOREDUCTASE HTATIP2"/>
    <property type="match status" value="1"/>
</dbReference>
<dbReference type="STRING" id="43265.A0A545V905"/>
<dbReference type="PANTHER" id="PTHR14097:SF7">
    <property type="entry name" value="OXIDOREDUCTASE HTATIP2"/>
    <property type="match status" value="1"/>
</dbReference>
<protein>
    <submittedName>
        <fullName evidence="8">NAD(P)-binding domain</fullName>
    </submittedName>
</protein>
<dbReference type="AlphaFoldDB" id="A0A545V905"/>
<comment type="subcellular location">
    <subcellularLocation>
        <location evidence="1">Mitochondrion outer membrane</location>
        <topology evidence="1">Peripheral membrane protein</topology>
    </subcellularLocation>
</comment>
<evidence type="ECO:0000313" key="8">
    <source>
        <dbReference type="EMBL" id="TQV98195.1"/>
    </source>
</evidence>
<evidence type="ECO:0000256" key="5">
    <source>
        <dbReference type="ARBA" id="ARBA00023128"/>
    </source>
</evidence>
<dbReference type="GO" id="GO:0005741">
    <property type="term" value="C:mitochondrial outer membrane"/>
    <property type="evidence" value="ECO:0007669"/>
    <property type="project" value="UniProtKB-SubCell"/>
</dbReference>
<dbReference type="Pfam" id="PF01370">
    <property type="entry name" value="Epimerase"/>
    <property type="match status" value="1"/>
</dbReference>
<evidence type="ECO:0000256" key="2">
    <source>
        <dbReference type="ARBA" id="ARBA00006617"/>
    </source>
</evidence>
<name>A0A545V905_9HYPO</name>
<keyword evidence="5" id="KW-0496">Mitochondrion</keyword>
<sequence>MSPTTPPAAAAAAAAAPAAIIGSTGLVGSHILSTILAGETYAPVTTITRRSPKTAGAAGGETSSSLNAVVDTDTTQWASVLSALRPAPEAVFSALGTTRAAAGGLAEQWKVDHDLNVELARAAKAAGAQTFVFVSSGGTRGLLSSRVPYSRMKNGVEDAVRALGFAHAVILKPGLILGEREQARAAEGWFQTLTHGLGRVSGAAKDFLAQDAEVIARAAVRAAQLARDGKAPSEYWVLEASDILRLGRTEWKDEAQKPAA</sequence>
<dbReference type="GO" id="GO:0051170">
    <property type="term" value="P:import into nucleus"/>
    <property type="evidence" value="ECO:0007669"/>
    <property type="project" value="TreeGrafter"/>
</dbReference>
<organism evidence="8 9">
    <name type="scientific">Cordyceps javanica</name>
    <dbReference type="NCBI Taxonomy" id="43265"/>
    <lineage>
        <taxon>Eukaryota</taxon>
        <taxon>Fungi</taxon>
        <taxon>Dikarya</taxon>
        <taxon>Ascomycota</taxon>
        <taxon>Pezizomycotina</taxon>
        <taxon>Sordariomycetes</taxon>
        <taxon>Hypocreomycetidae</taxon>
        <taxon>Hypocreales</taxon>
        <taxon>Cordycipitaceae</taxon>
        <taxon>Cordyceps</taxon>
    </lineage>
</organism>
<keyword evidence="4" id="KW-0809">Transit peptide</keyword>
<proteinExistence type="inferred from homology"/>
<gene>
    <name evidence="8" type="ORF">IF1G_03938</name>
</gene>
<evidence type="ECO:0000259" key="7">
    <source>
        <dbReference type="Pfam" id="PF01370"/>
    </source>
</evidence>
<feature type="domain" description="NAD-dependent epimerase/dehydratase" evidence="7">
    <location>
        <begin position="19"/>
        <end position="184"/>
    </location>
</feature>